<protein>
    <submittedName>
        <fullName evidence="2">DUF1554 domain-containing protein</fullName>
    </submittedName>
</protein>
<accession>A0A6H3NV31</accession>
<dbReference type="SUPFAM" id="SSF56436">
    <property type="entry name" value="C-type lectin-like"/>
    <property type="match status" value="1"/>
</dbReference>
<dbReference type="RefSeq" id="WP_135745088.1">
    <property type="nucleotide sequence ID" value="NZ_JAIZBL010000001.1"/>
</dbReference>
<evidence type="ECO:0000313" key="3">
    <source>
        <dbReference type="Proteomes" id="UP000297649"/>
    </source>
</evidence>
<organism evidence="2 3">
    <name type="scientific">Leptospira bandrabouensis</name>
    <dbReference type="NCBI Taxonomy" id="2484903"/>
    <lineage>
        <taxon>Bacteria</taxon>
        <taxon>Pseudomonadati</taxon>
        <taxon>Spirochaetota</taxon>
        <taxon>Spirochaetia</taxon>
        <taxon>Leptospirales</taxon>
        <taxon>Leptospiraceae</taxon>
        <taxon>Leptospira</taxon>
    </lineage>
</organism>
<evidence type="ECO:0000313" key="2">
    <source>
        <dbReference type="EMBL" id="TGN15416.1"/>
    </source>
</evidence>
<feature type="domain" description="DUF1554" evidence="1">
    <location>
        <begin position="64"/>
        <end position="202"/>
    </location>
</feature>
<name>A0A6H3NV31_9LEPT</name>
<proteinExistence type="predicted"/>
<dbReference type="InterPro" id="IPR016186">
    <property type="entry name" value="C-type_lectin-like/link_sf"/>
</dbReference>
<dbReference type="Pfam" id="PF07588">
    <property type="entry name" value="DUF1554"/>
    <property type="match status" value="1"/>
</dbReference>
<dbReference type="Proteomes" id="UP000297649">
    <property type="component" value="Unassembled WGS sequence"/>
</dbReference>
<reference evidence="2" key="1">
    <citation type="journal article" date="2019" name="PLoS Negl. Trop. Dis.">
        <title>Revisiting the worldwide diversity of Leptospira species in the environment.</title>
        <authorList>
            <person name="Vincent A.T."/>
            <person name="Schiettekatte O."/>
            <person name="Bourhy P."/>
            <person name="Veyrier F.J."/>
            <person name="Picardeau M."/>
        </authorList>
    </citation>
    <scope>NUCLEOTIDE SEQUENCE [LARGE SCALE GENOMIC DNA]</scope>
    <source>
        <strain evidence="2">201601109</strain>
    </source>
</reference>
<sequence length="223" mass="24067">MRFWIFISLFLFLHCTQPKLDNPNEFGTDSYWKTQSVLCITGVSSDCRPPVPVCTTCKFFTTSTTYTGARGGIAGADAKCMSDSKKPTEPARAVYKAFLVDDVNRIACTTSNCLTGGISEHVNWILKPNTTYVRAVDGVTIATTNSFGIFSSQTNDAENPSVTTIFSGFDAGGWLTRSSGHCNRWTDGTNASLLGAAPNSNQLYISTGGITCDTFSVILCVEQ</sequence>
<dbReference type="OrthoDB" id="324891at2"/>
<dbReference type="EMBL" id="RQHU01000005">
    <property type="protein sequence ID" value="TGN15416.1"/>
    <property type="molecule type" value="Genomic_DNA"/>
</dbReference>
<dbReference type="InterPro" id="IPR011448">
    <property type="entry name" value="DUF1554"/>
</dbReference>
<gene>
    <name evidence="2" type="ORF">EHR08_03715</name>
</gene>
<dbReference type="Gene3D" id="3.10.100.10">
    <property type="entry name" value="Mannose-Binding Protein A, subunit A"/>
    <property type="match status" value="1"/>
</dbReference>
<keyword evidence="3" id="KW-1185">Reference proteome</keyword>
<comment type="caution">
    <text evidence="2">The sequence shown here is derived from an EMBL/GenBank/DDBJ whole genome shotgun (WGS) entry which is preliminary data.</text>
</comment>
<dbReference type="InterPro" id="IPR016187">
    <property type="entry name" value="CTDL_fold"/>
</dbReference>
<dbReference type="AlphaFoldDB" id="A0A6H3NV31"/>
<evidence type="ECO:0000259" key="1">
    <source>
        <dbReference type="Pfam" id="PF07588"/>
    </source>
</evidence>